<reference evidence="4 5" key="1">
    <citation type="submission" date="2019-09" db="EMBL/GenBank/DDBJ databases">
        <title>A chromosome-level genome assembly of the Chinese tupelo Nyssa sinensis.</title>
        <authorList>
            <person name="Yang X."/>
            <person name="Kang M."/>
            <person name="Yang Y."/>
            <person name="Xiong H."/>
            <person name="Wang M."/>
            <person name="Zhang Z."/>
            <person name="Wang Z."/>
            <person name="Wu H."/>
            <person name="Ma T."/>
            <person name="Liu J."/>
            <person name="Xi Z."/>
        </authorList>
    </citation>
    <scope>NUCLEOTIDE SEQUENCE [LARGE SCALE GENOMIC DNA]</scope>
    <source>
        <strain evidence="4">J267</strain>
        <tissue evidence="4">Leaf</tissue>
    </source>
</reference>
<keyword evidence="5" id="KW-1185">Reference proteome</keyword>
<evidence type="ECO:0008006" key="6">
    <source>
        <dbReference type="Google" id="ProtNLM"/>
    </source>
</evidence>
<dbReference type="EMBL" id="CM018049">
    <property type="protein sequence ID" value="KAA8519810.1"/>
    <property type="molecule type" value="Genomic_DNA"/>
</dbReference>
<feature type="repeat" description="PPR" evidence="3">
    <location>
        <begin position="353"/>
        <end position="387"/>
    </location>
</feature>
<dbReference type="InterPro" id="IPR002885">
    <property type="entry name" value="PPR_rpt"/>
</dbReference>
<evidence type="ECO:0000256" key="1">
    <source>
        <dbReference type="ARBA" id="ARBA00007626"/>
    </source>
</evidence>
<dbReference type="GO" id="GO:0003729">
    <property type="term" value="F:mRNA binding"/>
    <property type="evidence" value="ECO:0007669"/>
    <property type="project" value="UniProtKB-ARBA"/>
</dbReference>
<evidence type="ECO:0000313" key="5">
    <source>
        <dbReference type="Proteomes" id="UP000325577"/>
    </source>
</evidence>
<evidence type="ECO:0000256" key="3">
    <source>
        <dbReference type="PROSITE-ProRule" id="PRU00708"/>
    </source>
</evidence>
<protein>
    <recommendedName>
        <fullName evidence="6">Pentacotripeptide-repeat region of PRORP domain-containing protein</fullName>
    </recommendedName>
</protein>
<dbReference type="Pfam" id="PF13041">
    <property type="entry name" value="PPR_2"/>
    <property type="match status" value="1"/>
</dbReference>
<comment type="similarity">
    <text evidence="1">Belongs to the PPR family. P subfamily.</text>
</comment>
<evidence type="ECO:0000256" key="2">
    <source>
        <dbReference type="ARBA" id="ARBA00022737"/>
    </source>
</evidence>
<dbReference type="GO" id="GO:0005739">
    <property type="term" value="C:mitochondrion"/>
    <property type="evidence" value="ECO:0007669"/>
    <property type="project" value="TreeGrafter"/>
</dbReference>
<keyword evidence="2" id="KW-0677">Repeat</keyword>
<dbReference type="SUPFAM" id="SSF48452">
    <property type="entry name" value="TPR-like"/>
    <property type="match status" value="1"/>
</dbReference>
<dbReference type="PROSITE" id="PS51375">
    <property type="entry name" value="PPR"/>
    <property type="match status" value="2"/>
</dbReference>
<dbReference type="Proteomes" id="UP000325577">
    <property type="component" value="Linkage Group LG6"/>
</dbReference>
<dbReference type="NCBIfam" id="TIGR00756">
    <property type="entry name" value="PPR"/>
    <property type="match status" value="2"/>
</dbReference>
<feature type="repeat" description="PPR" evidence="3">
    <location>
        <begin position="176"/>
        <end position="210"/>
    </location>
</feature>
<evidence type="ECO:0000313" key="4">
    <source>
        <dbReference type="EMBL" id="KAA8519810.1"/>
    </source>
</evidence>
<organism evidence="4 5">
    <name type="scientific">Nyssa sinensis</name>
    <dbReference type="NCBI Taxonomy" id="561372"/>
    <lineage>
        <taxon>Eukaryota</taxon>
        <taxon>Viridiplantae</taxon>
        <taxon>Streptophyta</taxon>
        <taxon>Embryophyta</taxon>
        <taxon>Tracheophyta</taxon>
        <taxon>Spermatophyta</taxon>
        <taxon>Magnoliopsida</taxon>
        <taxon>eudicotyledons</taxon>
        <taxon>Gunneridae</taxon>
        <taxon>Pentapetalae</taxon>
        <taxon>asterids</taxon>
        <taxon>Cornales</taxon>
        <taxon>Nyssaceae</taxon>
        <taxon>Nyssa</taxon>
    </lineage>
</organism>
<dbReference type="InterPro" id="IPR011990">
    <property type="entry name" value="TPR-like_helical_dom_sf"/>
</dbReference>
<name>A0A5J4ZMC7_9ASTE</name>
<accession>A0A5J4ZMC7</accession>
<sequence>MKLSLSRLLNSRPHSAYYQKVLRHFFASTSTRTSSSIGGPGSLYRRISPLGDPRVSVVPVLDQWVREGRTVGKEELQLIIKELKVYRRFKHALEVSQWMTDQRYIPLSTSDIVTRINLISKVHGLEQVENYFNNIPQQLKGSEIYTALLNCYANDRSVEKAEAIMQKLRDMDWARTPLSYNILMNLQYRLGNWEKLDTLMHEMEEKGIYCDSYTFTIRLSAYAAASDSEGIDKIVTRMESSTRIVLDCNVYAIAADGYLKVGLLDKALAMLDKLEGLIPTSTRRNVAFGFLLRLYAEIGKKDKLYRIWNLYKKKERIYNKGFISMMISLLKFNDIEGAEKIFKEWESRGLSYDFRIPNFLIDAYCRNGLLGKAEALLDRGIAKGGNPSVNTWYYLAGGYIEDVQIPKAVEALKKAVLVCPPNWKPSKDTLSACLKYLERRGDVEQIEEFVRMLKVEDIFSTGVHNRLLSFIKDG</sequence>
<dbReference type="PANTHER" id="PTHR45717">
    <property type="entry name" value="OS12G0527900 PROTEIN"/>
    <property type="match status" value="1"/>
</dbReference>
<dbReference type="AlphaFoldDB" id="A0A5J4ZMC7"/>
<dbReference type="PANTHER" id="PTHR45717:SF57">
    <property type="entry name" value="PENTACOTRIPEPTIDE-REPEAT REGION OF PRORP DOMAIN-CONTAINING PROTEIN"/>
    <property type="match status" value="1"/>
</dbReference>
<gene>
    <name evidence="4" type="ORF">F0562_014100</name>
</gene>
<dbReference type="OrthoDB" id="1890565at2759"/>
<dbReference type="Pfam" id="PF01535">
    <property type="entry name" value="PPR"/>
    <property type="match status" value="4"/>
</dbReference>
<proteinExistence type="inferred from homology"/>
<dbReference type="Gene3D" id="1.25.40.10">
    <property type="entry name" value="Tetratricopeptide repeat domain"/>
    <property type="match status" value="3"/>
</dbReference>